<feature type="coiled-coil region" evidence="10">
    <location>
        <begin position="250"/>
        <end position="286"/>
    </location>
</feature>
<name>A0ABR9WAA8_9BACT</name>
<comment type="caution">
    <text evidence="12">The sequence shown here is derived from an EMBL/GenBank/DDBJ whole genome shotgun (WGS) entry which is preliminary data.</text>
</comment>
<dbReference type="Pfam" id="PF21368">
    <property type="entry name" value="AI2M-like_HNH"/>
    <property type="match status" value="1"/>
</dbReference>
<keyword evidence="10" id="KW-0175">Coiled coil</keyword>
<dbReference type="EMBL" id="JACYGY010000001">
    <property type="protein sequence ID" value="MBE9462069.1"/>
    <property type="molecule type" value="Genomic_DNA"/>
</dbReference>
<dbReference type="CDD" id="cd00085">
    <property type="entry name" value="HNHc"/>
    <property type="match status" value="1"/>
</dbReference>
<evidence type="ECO:0000256" key="10">
    <source>
        <dbReference type="SAM" id="Coils"/>
    </source>
</evidence>
<dbReference type="InterPro" id="IPR049030">
    <property type="entry name" value="AI2M-like_HNH"/>
</dbReference>
<evidence type="ECO:0000313" key="13">
    <source>
        <dbReference type="Proteomes" id="UP000634134"/>
    </source>
</evidence>
<gene>
    <name evidence="12" type="ORF">IEE83_09265</name>
</gene>
<reference evidence="13" key="1">
    <citation type="submission" date="2023-07" db="EMBL/GenBank/DDBJ databases">
        <title>Dyadobacter sp. nov 'subterranea' isolated from contaminted grondwater.</title>
        <authorList>
            <person name="Szabo I."/>
            <person name="Al-Omari J."/>
            <person name="Szerdahelyi S.G."/>
            <person name="Rado J."/>
        </authorList>
    </citation>
    <scope>NUCLEOTIDE SEQUENCE [LARGE SCALE GENOMIC DNA]</scope>
    <source>
        <strain evidence="13">UP-52</strain>
    </source>
</reference>
<dbReference type="Proteomes" id="UP000634134">
    <property type="component" value="Unassembled WGS sequence"/>
</dbReference>
<dbReference type="InterPro" id="IPR000477">
    <property type="entry name" value="RT_dom"/>
</dbReference>
<evidence type="ECO:0000256" key="9">
    <source>
        <dbReference type="ARBA" id="ARBA00048173"/>
    </source>
</evidence>
<dbReference type="PROSITE" id="PS50878">
    <property type="entry name" value="RT_POL"/>
    <property type="match status" value="1"/>
</dbReference>
<dbReference type="InterPro" id="IPR003615">
    <property type="entry name" value="HNH_nuc"/>
</dbReference>
<dbReference type="GO" id="GO:0003964">
    <property type="term" value="F:RNA-directed DNA polymerase activity"/>
    <property type="evidence" value="ECO:0007669"/>
    <property type="project" value="UniProtKB-KW"/>
</dbReference>
<dbReference type="InterPro" id="IPR051083">
    <property type="entry name" value="GrpII_Intron_Splice-Mob/Def"/>
</dbReference>
<dbReference type="PRINTS" id="PR00866">
    <property type="entry name" value="RNADNAPOLMS"/>
</dbReference>
<evidence type="ECO:0000256" key="7">
    <source>
        <dbReference type="ARBA" id="ARBA00023118"/>
    </source>
</evidence>
<evidence type="ECO:0000256" key="5">
    <source>
        <dbReference type="ARBA" id="ARBA00022842"/>
    </source>
</evidence>
<evidence type="ECO:0000313" key="12">
    <source>
        <dbReference type="EMBL" id="MBE9462069.1"/>
    </source>
</evidence>
<dbReference type="Pfam" id="PF00078">
    <property type="entry name" value="RVT_1"/>
    <property type="match status" value="2"/>
</dbReference>
<dbReference type="InterPro" id="IPR024937">
    <property type="entry name" value="Domain_X"/>
</dbReference>
<sequence length="637" mass="74269">MRNSEKVLNGLSKHSPQLDYRYERLYKNLFNEEMFYTAYQRIYAKEGNMTEGSDGKTIDGMSLNRISDLIDLLRTESYQPQPARRVYIPKKNGKMRPLGIPSFDDKLVQEVVRMMLEAIYEGQFLDCSHGFRPYRSCHTALVKIQKTFTGAKWFVEGDIKGFFDEINHQILIGILKERIADDRFLRLIWKFLKAGYVEDWTFHNSYSGTPQGGIVSPILANIYLDRLDRYMVKYAKNFDRGTKRKPHATRSTFEVNKARLLRKLRKVEDENERDELVKQIKAIDKERLTIPSCDEMDDGYKRIKYVRYADDFLIGIIGSKEDSKRIKEDIRIFLETELKLELSEEKTVITHTEKPAKFLGYEILVRRSNAAKRDKLNRLVRFLNGTLQLSISMETIKKKLLDFGILEVKMTPKGKEWWKPREHTKMLNSDDLEILKMYNYTLRGFYNYYSVANNSAILNSYGYIMEYSMYRTFACKYRSSVRKILRQYEKNGVFTVSYTNKKGDVRNQSFYKGGYKRKLPSADVNLDNSKPVYYSGRTSLIDRLKAQKCEICGATETLDMHHVRKLKDLDGKGFADKMMMARRRKTIALCRSCHLKTHAGSIDRSFNGEPDTLRGVRPVRGRAFENLPSKNGKASGA</sequence>
<keyword evidence="3" id="KW-0548">Nucleotidyltransferase</keyword>
<organism evidence="12 13">
    <name type="scientific">Dyadobacter subterraneus</name>
    <dbReference type="NCBI Taxonomy" id="2773304"/>
    <lineage>
        <taxon>Bacteria</taxon>
        <taxon>Pseudomonadati</taxon>
        <taxon>Bacteroidota</taxon>
        <taxon>Cytophagia</taxon>
        <taxon>Cytophagales</taxon>
        <taxon>Spirosomataceae</taxon>
        <taxon>Dyadobacter</taxon>
    </lineage>
</organism>
<keyword evidence="7" id="KW-0051">Antiviral defense</keyword>
<dbReference type="SMART" id="SM00507">
    <property type="entry name" value="HNHc"/>
    <property type="match status" value="1"/>
</dbReference>
<evidence type="ECO:0000256" key="8">
    <source>
        <dbReference type="ARBA" id="ARBA00034120"/>
    </source>
</evidence>
<comment type="catalytic activity">
    <reaction evidence="9">
        <text>DNA(n) + a 2'-deoxyribonucleoside 5'-triphosphate = DNA(n+1) + diphosphate</text>
        <dbReference type="Rhea" id="RHEA:22508"/>
        <dbReference type="Rhea" id="RHEA-COMP:17339"/>
        <dbReference type="Rhea" id="RHEA-COMP:17340"/>
        <dbReference type="ChEBI" id="CHEBI:33019"/>
        <dbReference type="ChEBI" id="CHEBI:61560"/>
        <dbReference type="ChEBI" id="CHEBI:173112"/>
        <dbReference type="EC" id="2.7.7.49"/>
    </reaction>
</comment>
<dbReference type="CDD" id="cd01651">
    <property type="entry name" value="RT_G2_intron"/>
    <property type="match status" value="1"/>
</dbReference>
<keyword evidence="5" id="KW-0460">Magnesium</keyword>
<accession>A0ABR9WAA8</accession>
<evidence type="ECO:0000256" key="2">
    <source>
        <dbReference type="ARBA" id="ARBA00022679"/>
    </source>
</evidence>
<dbReference type="SUPFAM" id="SSF56672">
    <property type="entry name" value="DNA/RNA polymerases"/>
    <property type="match status" value="1"/>
</dbReference>
<proteinExistence type="inferred from homology"/>
<keyword evidence="4" id="KW-0479">Metal-binding</keyword>
<feature type="domain" description="Reverse transcriptase" evidence="11">
    <location>
        <begin position="69"/>
        <end position="363"/>
    </location>
</feature>
<dbReference type="InterPro" id="IPR043502">
    <property type="entry name" value="DNA/RNA_pol_sf"/>
</dbReference>
<keyword evidence="6 12" id="KW-0695">RNA-directed DNA polymerase</keyword>
<evidence type="ECO:0000259" key="11">
    <source>
        <dbReference type="PROSITE" id="PS50878"/>
    </source>
</evidence>
<evidence type="ECO:0000256" key="3">
    <source>
        <dbReference type="ARBA" id="ARBA00022695"/>
    </source>
</evidence>
<evidence type="ECO:0000256" key="4">
    <source>
        <dbReference type="ARBA" id="ARBA00022723"/>
    </source>
</evidence>
<dbReference type="EC" id="2.7.7.49" evidence="1"/>
<dbReference type="PANTHER" id="PTHR34047:SF8">
    <property type="entry name" value="PROTEIN YKFC"/>
    <property type="match status" value="1"/>
</dbReference>
<dbReference type="PANTHER" id="PTHR34047">
    <property type="entry name" value="NUCLEAR INTRON MATURASE 1, MITOCHONDRIAL-RELATED"/>
    <property type="match status" value="1"/>
</dbReference>
<protein>
    <recommendedName>
        <fullName evidence="1">RNA-directed DNA polymerase</fullName>
        <ecNumber evidence="1">2.7.7.49</ecNumber>
    </recommendedName>
</protein>
<dbReference type="Pfam" id="PF01348">
    <property type="entry name" value="Intron_maturas2"/>
    <property type="match status" value="1"/>
</dbReference>
<keyword evidence="2" id="KW-0808">Transferase</keyword>
<dbReference type="RefSeq" id="WP_194120300.1">
    <property type="nucleotide sequence ID" value="NZ_JACYGY010000001.1"/>
</dbReference>
<keyword evidence="13" id="KW-1185">Reference proteome</keyword>
<dbReference type="InterPro" id="IPR000123">
    <property type="entry name" value="Reverse_transcriptase_msDNA"/>
</dbReference>
<comment type="similarity">
    <text evidence="8">Belongs to the bacterial reverse transcriptase family.</text>
</comment>
<evidence type="ECO:0000256" key="1">
    <source>
        <dbReference type="ARBA" id="ARBA00012493"/>
    </source>
</evidence>
<evidence type="ECO:0000256" key="6">
    <source>
        <dbReference type="ARBA" id="ARBA00022918"/>
    </source>
</evidence>